<evidence type="ECO:0000313" key="4">
    <source>
        <dbReference type="EMBL" id="QAY67805.1"/>
    </source>
</evidence>
<dbReference type="AlphaFoldDB" id="A0A4P6EYJ9"/>
<keyword evidence="5" id="KW-1185">Reference proteome</keyword>
<name>A0A4P6EYJ9_9BACL</name>
<sequence>MRSKALLCCTAPDSCSGRRCTKPQTCTGC</sequence>
<evidence type="ECO:0000256" key="3">
    <source>
        <dbReference type="ARBA" id="ARBA00022656"/>
    </source>
</evidence>
<dbReference type="InterPro" id="IPR008036">
    <property type="entry name" value="Conotoxin_mu-typ"/>
</dbReference>
<evidence type="ECO:0000313" key="5">
    <source>
        <dbReference type="Proteomes" id="UP000293568"/>
    </source>
</evidence>
<organism evidence="4 5">
    <name type="scientific">Paenibacillus protaetiae</name>
    <dbReference type="NCBI Taxonomy" id="2509456"/>
    <lineage>
        <taxon>Bacteria</taxon>
        <taxon>Bacillati</taxon>
        <taxon>Bacillota</taxon>
        <taxon>Bacilli</taxon>
        <taxon>Bacillales</taxon>
        <taxon>Paenibacillaceae</taxon>
        <taxon>Paenibacillus</taxon>
    </lineage>
</organism>
<comment type="subcellular location">
    <subcellularLocation>
        <location evidence="1">Secreted</location>
    </subcellularLocation>
</comment>
<gene>
    <name evidence="4" type="ORF">ET464_16830</name>
</gene>
<evidence type="ECO:0000256" key="2">
    <source>
        <dbReference type="ARBA" id="ARBA00022525"/>
    </source>
</evidence>
<dbReference type="GO" id="GO:0019871">
    <property type="term" value="F:sodium channel inhibitor activity"/>
    <property type="evidence" value="ECO:0007669"/>
    <property type="project" value="InterPro"/>
</dbReference>
<dbReference type="GO" id="GO:0090729">
    <property type="term" value="F:toxin activity"/>
    <property type="evidence" value="ECO:0007669"/>
    <property type="project" value="UniProtKB-KW"/>
</dbReference>
<protein>
    <submittedName>
        <fullName evidence="4">Uncharacterized protein</fullName>
    </submittedName>
</protein>
<keyword evidence="3" id="KW-0800">Toxin</keyword>
<dbReference type="EMBL" id="CP035492">
    <property type="protein sequence ID" value="QAY67805.1"/>
    <property type="molecule type" value="Genomic_DNA"/>
</dbReference>
<keyword evidence="2" id="KW-0964">Secreted</keyword>
<dbReference type="Pfam" id="PF05374">
    <property type="entry name" value="Mu-conotoxin"/>
    <property type="match status" value="1"/>
</dbReference>
<proteinExistence type="predicted"/>
<evidence type="ECO:0000256" key="1">
    <source>
        <dbReference type="ARBA" id="ARBA00004613"/>
    </source>
</evidence>
<dbReference type="Proteomes" id="UP000293568">
    <property type="component" value="Chromosome"/>
</dbReference>
<accession>A0A4P6EYJ9</accession>
<dbReference type="KEGG" id="pprt:ET464_16830"/>
<reference evidence="4 5" key="1">
    <citation type="submission" date="2019-01" db="EMBL/GenBank/DDBJ databases">
        <title>Genome sequencing of strain FW100M-2.</title>
        <authorList>
            <person name="Heo J."/>
            <person name="Kim S.-J."/>
            <person name="Kim J.-S."/>
            <person name="Hong S.-B."/>
            <person name="Kwon S.-W."/>
        </authorList>
    </citation>
    <scope>NUCLEOTIDE SEQUENCE [LARGE SCALE GENOMIC DNA]</scope>
    <source>
        <strain evidence="4 5">FW100M-2</strain>
    </source>
</reference>
<dbReference type="GO" id="GO:0005576">
    <property type="term" value="C:extracellular region"/>
    <property type="evidence" value="ECO:0007669"/>
    <property type="project" value="UniProtKB-SubCell"/>
</dbReference>